<feature type="compositionally biased region" description="Low complexity" evidence="1">
    <location>
        <begin position="151"/>
        <end position="189"/>
    </location>
</feature>
<evidence type="ECO:0000313" key="3">
    <source>
        <dbReference type="Proteomes" id="UP000176101"/>
    </source>
</evidence>
<dbReference type="PANTHER" id="PTHR38588">
    <property type="entry name" value="BLL0334 PROTEIN"/>
    <property type="match status" value="1"/>
</dbReference>
<dbReference type="CDD" id="cd07823">
    <property type="entry name" value="SRPBCC_5"/>
    <property type="match status" value="1"/>
</dbReference>
<dbReference type="AlphaFoldDB" id="A0A1E7KK79"/>
<evidence type="ECO:0000313" key="2">
    <source>
        <dbReference type="EMBL" id="OEV04290.1"/>
    </source>
</evidence>
<dbReference type="Gene3D" id="3.30.530.20">
    <property type="match status" value="1"/>
</dbReference>
<keyword evidence="3" id="KW-1185">Reference proteome</keyword>
<comment type="caution">
    <text evidence="2">The sequence shown here is derived from an EMBL/GenBank/DDBJ whole genome shotgun (WGS) entry which is preliminary data.</text>
</comment>
<dbReference type="InterPro" id="IPR010419">
    <property type="entry name" value="CO_DH_gsu"/>
</dbReference>
<dbReference type="PATRIC" id="fig|1075402.3.peg.4591"/>
<dbReference type="Proteomes" id="UP000176101">
    <property type="component" value="Unassembled WGS sequence"/>
</dbReference>
<dbReference type="SUPFAM" id="SSF55961">
    <property type="entry name" value="Bet v1-like"/>
    <property type="match status" value="1"/>
</dbReference>
<proteinExistence type="predicted"/>
<dbReference type="RefSeq" id="WP_070196036.1">
    <property type="nucleotide sequence ID" value="NZ_LJGU01000114.1"/>
</dbReference>
<protein>
    <submittedName>
        <fullName evidence="2">Carbon monoxide dehydrogenase</fullName>
    </submittedName>
</protein>
<dbReference type="EMBL" id="LJGU01000114">
    <property type="protein sequence ID" value="OEV04290.1"/>
    <property type="molecule type" value="Genomic_DNA"/>
</dbReference>
<name>A0A1E7KK79_9ACTN</name>
<reference evidence="2 3" key="1">
    <citation type="journal article" date="2016" name="Front. Microbiol.">
        <title>Comparative Genomics Analysis of Streptomyces Species Reveals Their Adaptation to the Marine Environment and Their Diversity at the Genomic Level.</title>
        <authorList>
            <person name="Tian X."/>
            <person name="Zhang Z."/>
            <person name="Yang T."/>
            <person name="Chen M."/>
            <person name="Li J."/>
            <person name="Chen F."/>
            <person name="Yang J."/>
            <person name="Li W."/>
            <person name="Zhang B."/>
            <person name="Zhang Z."/>
            <person name="Wu J."/>
            <person name="Zhang C."/>
            <person name="Long L."/>
            <person name="Xiao J."/>
        </authorList>
    </citation>
    <scope>NUCLEOTIDE SEQUENCE [LARGE SCALE GENOMIC DNA]</scope>
    <source>
        <strain evidence="2 3">SCSIO 02100</strain>
    </source>
</reference>
<organism evidence="2 3">
    <name type="scientific">Streptomyces oceani</name>
    <dbReference type="NCBI Taxonomy" id="1075402"/>
    <lineage>
        <taxon>Bacteria</taxon>
        <taxon>Bacillati</taxon>
        <taxon>Actinomycetota</taxon>
        <taxon>Actinomycetes</taxon>
        <taxon>Kitasatosporales</taxon>
        <taxon>Streptomycetaceae</taxon>
        <taxon>Streptomyces</taxon>
    </lineage>
</organism>
<gene>
    <name evidence="2" type="ORF">AN216_08860</name>
</gene>
<accession>A0A1E7KK79</accession>
<dbReference type="InterPro" id="IPR023393">
    <property type="entry name" value="START-like_dom_sf"/>
</dbReference>
<feature type="region of interest" description="Disordered" evidence="1">
    <location>
        <begin position="148"/>
        <end position="190"/>
    </location>
</feature>
<dbReference type="Pfam" id="PF06240">
    <property type="entry name" value="COXG"/>
    <property type="match status" value="1"/>
</dbReference>
<dbReference type="PANTHER" id="PTHR38588:SF1">
    <property type="entry name" value="BLL0334 PROTEIN"/>
    <property type="match status" value="1"/>
</dbReference>
<dbReference type="STRING" id="1075402.AN216_08860"/>
<sequence>MQLSNTVTVSAPPDEVFALVNDVERVVTCMPGAALEGGEGDTWRGRVKVKVGPITAAYSGTVQFLEVDSAQRRLRLQARGADTHGSGDAEAEVSLVVTEAPEGARLELSTDLVIRGKIAQFGKGAIGSVSDKILQQFARNLGGLLDHDRATTAGGPSGTATDGATAPAPAAGGATHSGAPAAAPKAGAPVGFTPETELNGLSVLGGPALGKYGPVAAAFAFGLFQGWLWGRLVTGEKHLRAVRRNQ</sequence>
<evidence type="ECO:0000256" key="1">
    <source>
        <dbReference type="SAM" id="MobiDB-lite"/>
    </source>
</evidence>
<dbReference type="OrthoDB" id="9808623at2"/>